<feature type="compositionally biased region" description="Basic residues" evidence="1">
    <location>
        <begin position="910"/>
        <end position="926"/>
    </location>
</feature>
<name>A0A1Y1UPR6_9TREE</name>
<feature type="region of interest" description="Disordered" evidence="1">
    <location>
        <begin position="472"/>
        <end position="528"/>
    </location>
</feature>
<comment type="caution">
    <text evidence="2">The sequence shown here is derived from an EMBL/GenBank/DDBJ whole genome shotgun (WGS) entry which is preliminary data.</text>
</comment>
<feature type="region of interest" description="Disordered" evidence="1">
    <location>
        <begin position="1188"/>
        <end position="1219"/>
    </location>
</feature>
<evidence type="ECO:0000313" key="3">
    <source>
        <dbReference type="Proteomes" id="UP000193218"/>
    </source>
</evidence>
<feature type="region of interest" description="Disordered" evidence="1">
    <location>
        <begin position="981"/>
        <end position="1009"/>
    </location>
</feature>
<feature type="compositionally biased region" description="Polar residues" evidence="1">
    <location>
        <begin position="182"/>
        <end position="206"/>
    </location>
</feature>
<feature type="region of interest" description="Disordered" evidence="1">
    <location>
        <begin position="618"/>
        <end position="640"/>
    </location>
</feature>
<feature type="region of interest" description="Disordered" evidence="1">
    <location>
        <begin position="138"/>
        <end position="279"/>
    </location>
</feature>
<feature type="compositionally biased region" description="Low complexity" evidence="1">
    <location>
        <begin position="1081"/>
        <end position="1095"/>
    </location>
</feature>
<feature type="compositionally biased region" description="Low complexity" evidence="1">
    <location>
        <begin position="927"/>
        <end position="940"/>
    </location>
</feature>
<feature type="compositionally biased region" description="Basic and acidic residues" evidence="1">
    <location>
        <begin position="1150"/>
        <end position="1161"/>
    </location>
</feature>
<evidence type="ECO:0000256" key="1">
    <source>
        <dbReference type="SAM" id="MobiDB-lite"/>
    </source>
</evidence>
<dbReference type="EMBL" id="NBSH01000002">
    <property type="protein sequence ID" value="ORX39999.1"/>
    <property type="molecule type" value="Genomic_DNA"/>
</dbReference>
<organism evidence="2 3">
    <name type="scientific">Kockovaella imperatae</name>
    <dbReference type="NCBI Taxonomy" id="4999"/>
    <lineage>
        <taxon>Eukaryota</taxon>
        <taxon>Fungi</taxon>
        <taxon>Dikarya</taxon>
        <taxon>Basidiomycota</taxon>
        <taxon>Agaricomycotina</taxon>
        <taxon>Tremellomycetes</taxon>
        <taxon>Tremellales</taxon>
        <taxon>Cuniculitremaceae</taxon>
        <taxon>Kockovaella</taxon>
    </lineage>
</organism>
<dbReference type="OrthoDB" id="3357948at2759"/>
<feature type="compositionally biased region" description="Basic and acidic residues" evidence="1">
    <location>
        <begin position="1099"/>
        <end position="1108"/>
    </location>
</feature>
<feature type="compositionally biased region" description="Low complexity" evidence="1">
    <location>
        <begin position="1188"/>
        <end position="1210"/>
    </location>
</feature>
<sequence>MSIDHPVIATMDAAGNATAAAVEGGDGGGGGGLKSVDPLDTTDVDGESSEMGRRRFMGASGLGYDPSGDQFPAAVSDTRLDQSIRRRSGQEPWSPPSPSSAPATPRITSVTHPSEYIHTQHPRRTSLTPLGLHVISPVAPGSPRVLTHTNLPAPPIRTKGFSPSLPPNHPISPIEIEPRRGSATSSNSTLTQSRPIHGISPSSSFYASRAPPAFGQSSSSRQPQPLFIVDRRRSSLTPSNPSLAPPSPTKHYASGQTSRPTTSDGNPRVHLRHRTSDGQQSIVTLNGTRVMPDYTRRGSMPQLDFDGWNRSKTFNPVLIPPRGSVDNDDAPPKLSPSLPTEGFKFGSIGPSPTNVNVDLPPSRPVSVVSTRSQKENLDVFQQAEVAEAERQRKLFYDATYGEDGRRARQRLSIGSAHGISSQMGKSSSANAAGSIHLRRASLVLWEKMQAANRAMEMRSDIGPGIVTYLAPDSSSSQVDLPDGRRGSLPVDIPGGMIRRASQLSASPGEGQFDDMEEEEPDLENMSRRNTLRAPVRPLPPLLPLSDPGPRLLPSTLALHRANHLLTSRNLQAEPLPHPLPPSLHPPAPVDIAEFDIDFILAGSSAQMGADIGEKAKKDVSADFKRSGPKAPPTLDLARGEGDDTFAKFVGEFDDEYGGRRGRWTFRAVPGAHSSSALQRSGSAQSSASGSSDHDPLESSLRSVWDCDGAGKYELYASGEIRSNQTSSVWQVRKAGPREYELTRPSTHPLAQYVLTSRSAHCDEGGLKQSHVRSPRQIQKKLSDVAEYDEFRRKSRMDSSDSTTTPKASFISASLPLSVGTLAGFGSPKKKRSINDEKTEVTGSTPASVPRRSTSRERRPSESREKGSKSIGGKIRRAIKATVSSVGNDERKAQRDEKEREKKQSASWSPGRHRPAGPIHSHSHSHSHPATGASSHSATGIPGSSRSTPLRTVADISPMTSPLAGMAFSVGQHRQTVPDLETLAGTSPTSSNRESHSAHSHSGLSASTSPAFESLTLDDVRGSHAMGQAWTSVPDEAVAMVIPVETKPYENQPSHARAGARSALLVWYVPFNSENEDVTRPTTANSSLSSHSNHASETTPRADKSESGHTKTTTSIPKFQKLLKRRTSRDQSAFRKEKDKDKDAWPGTLEPDGKPSHSHPADTLHPLPFKSYRVVARVIDLDELRSRSDVLSSTDHSSFSTRSTHSSLPSPLESTDHSPFPTTPFSKASLVLHVDPATLSPGSTAPSGFFGITAPPPSVMPPKSTASSGIVSDPLGGALSMLEGRNFPTVLAVCHSRSSGVEFVLEGLDRLGLCHGPSAWGPTGYEEWRGVGLSESGREMLDLLWAGCVCVMGLV</sequence>
<feature type="region of interest" description="Disordered" evidence="1">
    <location>
        <begin position="761"/>
        <end position="784"/>
    </location>
</feature>
<feature type="region of interest" description="Disordered" evidence="1">
    <location>
        <begin position="20"/>
        <end position="107"/>
    </location>
</feature>
<feature type="compositionally biased region" description="Gly residues" evidence="1">
    <location>
        <begin position="24"/>
        <end position="33"/>
    </location>
</feature>
<dbReference type="Proteomes" id="UP000193218">
    <property type="component" value="Unassembled WGS sequence"/>
</dbReference>
<feature type="region of interest" description="Disordered" evidence="1">
    <location>
        <begin position="671"/>
        <end position="699"/>
    </location>
</feature>
<feature type="compositionally biased region" description="Polar residues" evidence="1">
    <location>
        <begin position="254"/>
        <end position="265"/>
    </location>
</feature>
<feature type="compositionally biased region" description="Basic and acidic residues" evidence="1">
    <location>
        <begin position="1127"/>
        <end position="1143"/>
    </location>
</feature>
<feature type="compositionally biased region" description="Basic and acidic residues" evidence="1">
    <location>
        <begin position="887"/>
        <end position="903"/>
    </location>
</feature>
<evidence type="ECO:0000313" key="2">
    <source>
        <dbReference type="EMBL" id="ORX39999.1"/>
    </source>
</evidence>
<feature type="compositionally biased region" description="Low complexity" evidence="1">
    <location>
        <begin position="999"/>
        <end position="1009"/>
    </location>
</feature>
<feature type="region of interest" description="Disordered" evidence="1">
    <location>
        <begin position="1076"/>
        <end position="1165"/>
    </location>
</feature>
<proteinExistence type="predicted"/>
<feature type="region of interest" description="Disordered" evidence="1">
    <location>
        <begin position="824"/>
        <end position="950"/>
    </location>
</feature>
<dbReference type="InParanoid" id="A0A1Y1UPR6"/>
<accession>A0A1Y1UPR6</accession>
<dbReference type="GeneID" id="33554088"/>
<dbReference type="RefSeq" id="XP_021873784.1">
    <property type="nucleotide sequence ID" value="XM_022012280.1"/>
</dbReference>
<reference evidence="2 3" key="1">
    <citation type="submission" date="2017-03" db="EMBL/GenBank/DDBJ databases">
        <title>Widespread Adenine N6-methylation of Active Genes in Fungi.</title>
        <authorList>
            <consortium name="DOE Joint Genome Institute"/>
            <person name="Mondo S.J."/>
            <person name="Dannebaum R.O."/>
            <person name="Kuo R.C."/>
            <person name="Louie K.B."/>
            <person name="Bewick A.J."/>
            <person name="Labutti K."/>
            <person name="Haridas S."/>
            <person name="Kuo A."/>
            <person name="Salamov A."/>
            <person name="Ahrendt S.R."/>
            <person name="Lau R."/>
            <person name="Bowen B.P."/>
            <person name="Lipzen A."/>
            <person name="Sullivan W."/>
            <person name="Andreopoulos W.B."/>
            <person name="Clum A."/>
            <person name="Lindquist E."/>
            <person name="Daum C."/>
            <person name="Northen T.R."/>
            <person name="Ramamoorthy G."/>
            <person name="Schmitz R.J."/>
            <person name="Gryganskyi A."/>
            <person name="Culley D."/>
            <person name="Magnuson J."/>
            <person name="James T.Y."/>
            <person name="O'Malley M.A."/>
            <person name="Stajich J.E."/>
            <person name="Spatafora J.W."/>
            <person name="Visel A."/>
            <person name="Grigoriev I.V."/>
        </authorList>
    </citation>
    <scope>NUCLEOTIDE SEQUENCE [LARGE SCALE GENOMIC DNA]</scope>
    <source>
        <strain evidence="2 3">NRRL Y-17943</strain>
    </source>
</reference>
<gene>
    <name evidence="2" type="ORF">BD324DRAFT_249275</name>
</gene>
<keyword evidence="3" id="KW-1185">Reference proteome</keyword>
<feature type="compositionally biased region" description="Basic and acidic residues" evidence="1">
    <location>
        <begin position="853"/>
        <end position="867"/>
    </location>
</feature>
<feature type="compositionally biased region" description="Acidic residues" evidence="1">
    <location>
        <begin position="511"/>
        <end position="522"/>
    </location>
</feature>
<feature type="compositionally biased region" description="Low complexity" evidence="1">
    <location>
        <begin position="673"/>
        <end position="690"/>
    </location>
</feature>
<protein>
    <submittedName>
        <fullName evidence="2">Uncharacterized protein</fullName>
    </submittedName>
</protein>